<evidence type="ECO:0000256" key="4">
    <source>
        <dbReference type="ARBA" id="ARBA00022989"/>
    </source>
</evidence>
<evidence type="ECO:0000256" key="7">
    <source>
        <dbReference type="SAM" id="Phobius"/>
    </source>
</evidence>
<feature type="transmembrane region" description="Helical" evidence="7">
    <location>
        <begin position="29"/>
        <end position="47"/>
    </location>
</feature>
<comment type="caution">
    <text evidence="8">The sequence shown here is derived from an EMBL/GenBank/DDBJ whole genome shotgun (WGS) entry which is preliminary data.</text>
</comment>
<dbReference type="Proteomes" id="UP000240739">
    <property type="component" value="Unassembled WGS sequence"/>
</dbReference>
<dbReference type="AlphaFoldDB" id="A0A2T4UHG3"/>
<accession>A0A2T4UHG3</accession>
<evidence type="ECO:0000256" key="1">
    <source>
        <dbReference type="ARBA" id="ARBA00004651"/>
    </source>
</evidence>
<dbReference type="InterPro" id="IPR022791">
    <property type="entry name" value="L-PG_synthase/AglD"/>
</dbReference>
<keyword evidence="2" id="KW-1003">Cell membrane</keyword>
<organism evidence="8 9">
    <name type="scientific">Paraconexibacter algicola</name>
    <dbReference type="NCBI Taxonomy" id="2133960"/>
    <lineage>
        <taxon>Bacteria</taxon>
        <taxon>Bacillati</taxon>
        <taxon>Actinomycetota</taxon>
        <taxon>Thermoleophilia</taxon>
        <taxon>Solirubrobacterales</taxon>
        <taxon>Paraconexibacteraceae</taxon>
        <taxon>Paraconexibacter</taxon>
    </lineage>
</organism>
<evidence type="ECO:0000256" key="2">
    <source>
        <dbReference type="ARBA" id="ARBA00022475"/>
    </source>
</evidence>
<feature type="transmembrane region" description="Helical" evidence="7">
    <location>
        <begin position="106"/>
        <end position="130"/>
    </location>
</feature>
<evidence type="ECO:0000256" key="3">
    <source>
        <dbReference type="ARBA" id="ARBA00022692"/>
    </source>
</evidence>
<protein>
    <recommendedName>
        <fullName evidence="10">Flippase-like domain-containing protein</fullName>
    </recommendedName>
</protein>
<evidence type="ECO:0000256" key="6">
    <source>
        <dbReference type="SAM" id="MobiDB-lite"/>
    </source>
</evidence>
<evidence type="ECO:0000313" key="9">
    <source>
        <dbReference type="Proteomes" id="UP000240739"/>
    </source>
</evidence>
<feature type="transmembrane region" description="Helical" evidence="7">
    <location>
        <begin position="276"/>
        <end position="298"/>
    </location>
</feature>
<sequence>MPIASISEDVSKFVDAVEEFVGNLADVQFQWLALGLAAFGIYLSFRARAFFHVLRAAYPAERIEFRRIWGAYVAAYGFNNVVPARGGDVMKLFLTKTSVPRSSYPAVGAAFFVEGVFDLTMGIFILTFAFSQGVFPKPPDFAALGAFDLSFFASHPRFTLFFLTALGVLSLVLFAVLSRRVQAFWARVQQGLTILYDRPRYLREVFAFQFYGWCFRFTAFWCLLEAFNIGGSVKNVLLVLGVNAVAAIVPFTPGGAGVQQAFLVKVFGAGAAAYSVGQQIAIAAFSIGLGFLAIVTIFRFRSFREVIDAGKAARGREDAEVGFAPEGETVVATAGARAAAPPGESWLDEEAATARDRAERRARRASRRAKR</sequence>
<feature type="transmembrane region" description="Helical" evidence="7">
    <location>
        <begin position="236"/>
        <end position="256"/>
    </location>
</feature>
<dbReference type="GO" id="GO:0005886">
    <property type="term" value="C:plasma membrane"/>
    <property type="evidence" value="ECO:0007669"/>
    <property type="project" value="UniProtKB-SubCell"/>
</dbReference>
<dbReference type="PANTHER" id="PTHR39087">
    <property type="entry name" value="UPF0104 MEMBRANE PROTEIN MJ1595"/>
    <property type="match status" value="1"/>
</dbReference>
<feature type="compositionally biased region" description="Low complexity" evidence="6">
    <location>
        <begin position="334"/>
        <end position="344"/>
    </location>
</feature>
<name>A0A2T4UHG3_9ACTN</name>
<evidence type="ECO:0008006" key="10">
    <source>
        <dbReference type="Google" id="ProtNLM"/>
    </source>
</evidence>
<feature type="transmembrane region" description="Helical" evidence="7">
    <location>
        <begin position="158"/>
        <end position="177"/>
    </location>
</feature>
<dbReference type="PANTHER" id="PTHR39087:SF2">
    <property type="entry name" value="UPF0104 MEMBRANE PROTEIN MJ1595"/>
    <property type="match status" value="1"/>
</dbReference>
<dbReference type="OrthoDB" id="5241684at2"/>
<reference evidence="8 9" key="1">
    <citation type="submission" date="2018-03" db="EMBL/GenBank/DDBJ databases">
        <title>Aquarubrobacter algicola gen. nov., sp. nov., a novel actinobacterium isolated from shallow eutrophic lake during the end of cyanobacterial harmful algal blooms.</title>
        <authorList>
            <person name="Chun S.J."/>
        </authorList>
    </citation>
    <scope>NUCLEOTIDE SEQUENCE [LARGE SCALE GENOMIC DNA]</scope>
    <source>
        <strain evidence="8 9">Seoho-28</strain>
    </source>
</reference>
<proteinExistence type="predicted"/>
<feature type="region of interest" description="Disordered" evidence="6">
    <location>
        <begin position="334"/>
        <end position="371"/>
    </location>
</feature>
<keyword evidence="3 7" id="KW-0812">Transmembrane</keyword>
<feature type="compositionally biased region" description="Basic residues" evidence="6">
    <location>
        <begin position="360"/>
        <end position="371"/>
    </location>
</feature>
<gene>
    <name evidence="8" type="ORF">C7Y72_02815</name>
</gene>
<evidence type="ECO:0000313" key="8">
    <source>
        <dbReference type="EMBL" id="PTL58657.1"/>
    </source>
</evidence>
<evidence type="ECO:0000256" key="5">
    <source>
        <dbReference type="ARBA" id="ARBA00023136"/>
    </source>
</evidence>
<dbReference type="RefSeq" id="WP_107567094.1">
    <property type="nucleotide sequence ID" value="NZ_PYYB01000001.1"/>
</dbReference>
<keyword evidence="9" id="KW-1185">Reference proteome</keyword>
<keyword evidence="5 7" id="KW-0472">Membrane</keyword>
<dbReference type="EMBL" id="PYYB01000001">
    <property type="protein sequence ID" value="PTL58657.1"/>
    <property type="molecule type" value="Genomic_DNA"/>
</dbReference>
<comment type="subcellular location">
    <subcellularLocation>
        <location evidence="1">Cell membrane</location>
        <topology evidence="1">Multi-pass membrane protein</topology>
    </subcellularLocation>
</comment>
<dbReference type="Pfam" id="PF03706">
    <property type="entry name" value="LPG_synthase_TM"/>
    <property type="match status" value="1"/>
</dbReference>
<keyword evidence="4 7" id="KW-1133">Transmembrane helix</keyword>